<protein>
    <submittedName>
        <fullName evidence="1">Uncharacterized protein</fullName>
    </submittedName>
</protein>
<sequence>MYLPVVPVSKFVEFLQSIDFLLIVSYPVITGAAMPEYLD</sequence>
<organism evidence="1">
    <name type="scientific">Siphoviridae sp. ctqwO1</name>
    <dbReference type="NCBI Taxonomy" id="2826472"/>
    <lineage>
        <taxon>Viruses</taxon>
        <taxon>Duplodnaviria</taxon>
        <taxon>Heunggongvirae</taxon>
        <taxon>Uroviricota</taxon>
        <taxon>Caudoviricetes</taxon>
    </lineage>
</organism>
<reference evidence="1" key="1">
    <citation type="journal article" date="2021" name="Proc. Natl. Acad. Sci. U.S.A.">
        <title>A Catalog of Tens of Thousands of Viruses from Human Metagenomes Reveals Hidden Associations with Chronic Diseases.</title>
        <authorList>
            <person name="Tisza M.J."/>
            <person name="Buck C.B."/>
        </authorList>
    </citation>
    <scope>NUCLEOTIDE SEQUENCE</scope>
    <source>
        <strain evidence="1">CtqwO1</strain>
    </source>
</reference>
<name>A0A8S5QML6_9CAUD</name>
<proteinExistence type="predicted"/>
<dbReference type="EMBL" id="BK015696">
    <property type="protein sequence ID" value="DAE20486.1"/>
    <property type="molecule type" value="Genomic_DNA"/>
</dbReference>
<evidence type="ECO:0000313" key="1">
    <source>
        <dbReference type="EMBL" id="DAE20486.1"/>
    </source>
</evidence>
<accession>A0A8S5QML6</accession>